<comment type="caution">
    <text evidence="7">The sequence shown here is derived from an EMBL/GenBank/DDBJ whole genome shotgun (WGS) entry which is preliminary data.</text>
</comment>
<keyword evidence="3 6" id="KW-0566">Pantothenate biosynthesis</keyword>
<dbReference type="Gene3D" id="3.20.20.60">
    <property type="entry name" value="Phosphoenolpyruvate-binding domains"/>
    <property type="match status" value="1"/>
</dbReference>
<dbReference type="Pfam" id="PF02548">
    <property type="entry name" value="Pantoate_transf"/>
    <property type="match status" value="1"/>
</dbReference>
<comment type="subunit">
    <text evidence="2 6">Homodecamer; pentamer of dimers.</text>
</comment>
<dbReference type="GO" id="GO:0003864">
    <property type="term" value="F:3-methyl-2-oxobutanoate hydroxymethyltransferase activity"/>
    <property type="evidence" value="ECO:0007669"/>
    <property type="project" value="UniProtKB-EC"/>
</dbReference>
<evidence type="ECO:0000256" key="4">
    <source>
        <dbReference type="ARBA" id="ARBA00022679"/>
    </source>
</evidence>
<comment type="subcellular location">
    <subcellularLocation>
        <location evidence="6">Cytoplasm</location>
    </subcellularLocation>
</comment>
<feature type="binding site" evidence="6">
    <location>
        <position position="83"/>
    </location>
    <ligand>
        <name>Mg(2+)</name>
        <dbReference type="ChEBI" id="CHEBI:18420"/>
    </ligand>
</feature>
<keyword evidence="6" id="KW-0963">Cytoplasm</keyword>
<dbReference type="Proteomes" id="UP001629953">
    <property type="component" value="Unassembled WGS sequence"/>
</dbReference>
<dbReference type="NCBIfam" id="TIGR00222">
    <property type="entry name" value="panB"/>
    <property type="match status" value="1"/>
</dbReference>
<dbReference type="PANTHER" id="PTHR20881">
    <property type="entry name" value="3-METHYL-2-OXOBUTANOATE HYDROXYMETHYLTRANSFERASE"/>
    <property type="match status" value="1"/>
</dbReference>
<keyword evidence="4 6" id="KW-0808">Transferase</keyword>
<dbReference type="CDD" id="cd06557">
    <property type="entry name" value="KPHMT-like"/>
    <property type="match status" value="1"/>
</dbReference>
<feature type="binding site" evidence="6">
    <location>
        <position position="111"/>
    </location>
    <ligand>
        <name>3-methyl-2-oxobutanoate</name>
        <dbReference type="ChEBI" id="CHEBI:11851"/>
    </ligand>
</feature>
<sequence length="263" mass="28097">MPITTTKLMDMKRNQQKIASLTAYDASFAALFDKAGIDMLLVGDSLGMVLQGHDSTIPVTIENIAYHTQAVARGNGNALLVADMPFMSTPTLEQTLQNAATLMRAGAQMVKIEGGAWLCETIQALVRRAVPVCVHMGLTPQSVNVFGGYKVQGRSEADMAEMLNQAKAVEQAGAQLLVAECIPAQLGKALSQALTIPVIGIGAGVDTDGQILVMHDLLGITQGQLPKFAKNFLAQSNSIPEAVTRYITDVRRGLFPSEQHTFS</sequence>
<dbReference type="SUPFAM" id="SSF51621">
    <property type="entry name" value="Phosphoenolpyruvate/pyruvate domain"/>
    <property type="match status" value="1"/>
</dbReference>
<comment type="catalytic activity">
    <reaction evidence="6">
        <text>(6R)-5,10-methylene-5,6,7,8-tetrahydrofolate + 3-methyl-2-oxobutanoate + H2O = 2-dehydropantoate + (6S)-5,6,7,8-tetrahydrofolate</text>
        <dbReference type="Rhea" id="RHEA:11824"/>
        <dbReference type="ChEBI" id="CHEBI:11561"/>
        <dbReference type="ChEBI" id="CHEBI:11851"/>
        <dbReference type="ChEBI" id="CHEBI:15377"/>
        <dbReference type="ChEBI" id="CHEBI:15636"/>
        <dbReference type="ChEBI" id="CHEBI:57453"/>
        <dbReference type="EC" id="2.1.2.11"/>
    </reaction>
</comment>
<feature type="binding site" evidence="6">
    <location>
        <position position="83"/>
    </location>
    <ligand>
        <name>3-methyl-2-oxobutanoate</name>
        <dbReference type="ChEBI" id="CHEBI:11851"/>
    </ligand>
</feature>
<dbReference type="HAMAP" id="MF_00156">
    <property type="entry name" value="PanB"/>
    <property type="match status" value="1"/>
</dbReference>
<dbReference type="InterPro" id="IPR015813">
    <property type="entry name" value="Pyrv/PenolPyrv_kinase-like_dom"/>
</dbReference>
<gene>
    <name evidence="6 7" type="primary">panB</name>
    <name evidence="7" type="ORF">ABUE30_16405</name>
</gene>
<comment type="pathway">
    <text evidence="6">Cofactor biosynthesis; (R)-pantothenate biosynthesis; (R)-pantoate from 3-methyl-2-oxobutanoate: step 1/2.</text>
</comment>
<reference evidence="7 8" key="1">
    <citation type="journal article" date="2013" name="Int. J. Syst. Evol. Microbiol.">
        <title>Celerinatantimonas yamalensis sp. nov., a cold-adapted diazotrophic bacterium from a cold permafrost brine.</title>
        <authorList>
            <person name="Shcherbakova V."/>
            <person name="Chuvilskaya N."/>
            <person name="Rivkina E."/>
            <person name="Demidov N."/>
            <person name="Uchaeva V."/>
            <person name="Suetin S."/>
            <person name="Suzina N."/>
            <person name="Gilichinsky D."/>
        </authorList>
    </citation>
    <scope>NUCLEOTIDE SEQUENCE [LARGE SCALE GENOMIC DNA]</scope>
    <source>
        <strain evidence="7 8">C7</strain>
    </source>
</reference>
<dbReference type="EMBL" id="JBEQCT010000009">
    <property type="protein sequence ID" value="MFM2486615.1"/>
    <property type="molecule type" value="Genomic_DNA"/>
</dbReference>
<dbReference type="EC" id="2.1.2.11" evidence="6"/>
<proteinExistence type="inferred from homology"/>
<dbReference type="PANTHER" id="PTHR20881:SF0">
    <property type="entry name" value="3-METHYL-2-OXOBUTANOATE HYDROXYMETHYLTRANSFERASE"/>
    <property type="match status" value="1"/>
</dbReference>
<comment type="cofactor">
    <cofactor evidence="6">
        <name>Mg(2+)</name>
        <dbReference type="ChEBI" id="CHEBI:18420"/>
    </cofactor>
    <text evidence="6">Binds 1 Mg(2+) ion per subunit.</text>
</comment>
<feature type="binding site" evidence="6">
    <location>
        <begin position="44"/>
        <end position="45"/>
    </location>
    <ligand>
        <name>3-methyl-2-oxobutanoate</name>
        <dbReference type="ChEBI" id="CHEBI:11851"/>
    </ligand>
</feature>
<dbReference type="NCBIfam" id="NF001452">
    <property type="entry name" value="PRK00311.1"/>
    <property type="match status" value="1"/>
</dbReference>
<comment type="function">
    <text evidence="6">Catalyzes the reversible reaction in which hydroxymethyl group from 5,10-methylenetetrahydrofolate is transferred onto alpha-ketoisovalerate to form ketopantoate.</text>
</comment>
<evidence type="ECO:0000256" key="1">
    <source>
        <dbReference type="ARBA" id="ARBA00008676"/>
    </source>
</evidence>
<evidence type="ECO:0000313" key="8">
    <source>
        <dbReference type="Proteomes" id="UP001629953"/>
    </source>
</evidence>
<dbReference type="PIRSF" id="PIRSF000388">
    <property type="entry name" value="Pantoate_hydroxy_MeTrfase"/>
    <property type="match status" value="1"/>
</dbReference>
<name>A0ABW9GA58_9GAMM</name>
<feature type="binding site" evidence="6">
    <location>
        <position position="44"/>
    </location>
    <ligand>
        <name>Mg(2+)</name>
        <dbReference type="ChEBI" id="CHEBI:18420"/>
    </ligand>
</feature>
<evidence type="ECO:0000256" key="3">
    <source>
        <dbReference type="ARBA" id="ARBA00022655"/>
    </source>
</evidence>
<accession>A0ABW9GA58</accession>
<evidence type="ECO:0000256" key="2">
    <source>
        <dbReference type="ARBA" id="ARBA00011424"/>
    </source>
</evidence>
<protein>
    <recommendedName>
        <fullName evidence="6">3-methyl-2-oxobutanoate hydroxymethyltransferase</fullName>
        <ecNumber evidence="6">2.1.2.11</ecNumber>
    </recommendedName>
    <alternativeName>
        <fullName evidence="6">Ketopantoate hydroxymethyltransferase</fullName>
        <shortName evidence="6">KPHMT</shortName>
    </alternativeName>
</protein>
<organism evidence="7 8">
    <name type="scientific">Celerinatantimonas yamalensis</name>
    <dbReference type="NCBI Taxonomy" id="559956"/>
    <lineage>
        <taxon>Bacteria</taxon>
        <taxon>Pseudomonadati</taxon>
        <taxon>Pseudomonadota</taxon>
        <taxon>Gammaproteobacteria</taxon>
        <taxon>Celerinatantimonadaceae</taxon>
        <taxon>Celerinatantimonas</taxon>
    </lineage>
</organism>
<evidence type="ECO:0000256" key="5">
    <source>
        <dbReference type="ARBA" id="ARBA00022723"/>
    </source>
</evidence>
<keyword evidence="8" id="KW-1185">Reference proteome</keyword>
<dbReference type="RefSeq" id="WP_408624915.1">
    <property type="nucleotide sequence ID" value="NZ_JBEQCT010000009.1"/>
</dbReference>
<feature type="active site" description="Proton acceptor" evidence="6">
    <location>
        <position position="180"/>
    </location>
</feature>
<dbReference type="InterPro" id="IPR003700">
    <property type="entry name" value="Pantoate_hydroxy_MeTrfase"/>
</dbReference>
<comment type="similarity">
    <text evidence="1 6">Belongs to the PanB family.</text>
</comment>
<evidence type="ECO:0000313" key="7">
    <source>
        <dbReference type="EMBL" id="MFM2486615.1"/>
    </source>
</evidence>
<keyword evidence="6" id="KW-0460">Magnesium</keyword>
<keyword evidence="5 6" id="KW-0479">Metal-binding</keyword>
<feature type="binding site" evidence="6">
    <location>
        <position position="113"/>
    </location>
    <ligand>
        <name>Mg(2+)</name>
        <dbReference type="ChEBI" id="CHEBI:18420"/>
    </ligand>
</feature>
<evidence type="ECO:0000256" key="6">
    <source>
        <dbReference type="HAMAP-Rule" id="MF_00156"/>
    </source>
</evidence>
<dbReference type="InterPro" id="IPR040442">
    <property type="entry name" value="Pyrv_kinase-like_dom_sf"/>
</dbReference>